<reference evidence="2 3" key="1">
    <citation type="journal article" date="2021" name="Elife">
        <title>Chloroplast acquisition without the gene transfer in kleptoplastic sea slugs, Plakobranchus ocellatus.</title>
        <authorList>
            <person name="Maeda T."/>
            <person name="Takahashi S."/>
            <person name="Yoshida T."/>
            <person name="Shimamura S."/>
            <person name="Takaki Y."/>
            <person name="Nagai Y."/>
            <person name="Toyoda A."/>
            <person name="Suzuki Y."/>
            <person name="Arimoto A."/>
            <person name="Ishii H."/>
            <person name="Satoh N."/>
            <person name="Nishiyama T."/>
            <person name="Hasebe M."/>
            <person name="Maruyama T."/>
            <person name="Minagawa J."/>
            <person name="Obokata J."/>
            <person name="Shigenobu S."/>
        </authorList>
    </citation>
    <scope>NUCLEOTIDE SEQUENCE [LARGE SCALE GENOMIC DNA]</scope>
</reference>
<feature type="region of interest" description="Disordered" evidence="1">
    <location>
        <begin position="34"/>
        <end position="77"/>
    </location>
</feature>
<sequence length="331" mass="35410">MLKSHLLVCTNQHRIPSILSPHQLDQVLSEDSLPHIHPSDSPVCGSSTMSESMSPVGSVSTSGFSVTSPPRPGTADSSIADSDVFYFPDDNGAENLAFMDDNKDAEVEVFVTSGKVQMVNGNEGIVEQPLQTFALSPSQDISFVEEIVIDSTTGPDYTEYLRPDSTEAMRLDSCSSVDTTLDGRYLGNSTGAFSCSDLNTSCYDNSFSLDASTASMGTSISTPGFNQGAQLYVKDDGQKQTTKTTQELVESLVTELNRSNSSDFDLSAINVAYNGDISNLNIGTGAAPGLAESTSDLRHSLAFAYSRVHDMCDVDLGYPIQEFLVKNNAVP</sequence>
<feature type="compositionally biased region" description="Low complexity" evidence="1">
    <location>
        <begin position="54"/>
        <end position="68"/>
    </location>
</feature>
<evidence type="ECO:0000313" key="3">
    <source>
        <dbReference type="Proteomes" id="UP000762676"/>
    </source>
</evidence>
<accession>A0AAV4G018</accession>
<evidence type="ECO:0000313" key="2">
    <source>
        <dbReference type="EMBL" id="GFR78927.1"/>
    </source>
</evidence>
<gene>
    <name evidence="2" type="ORF">ElyMa_000543100</name>
</gene>
<organism evidence="2 3">
    <name type="scientific">Elysia marginata</name>
    <dbReference type="NCBI Taxonomy" id="1093978"/>
    <lineage>
        <taxon>Eukaryota</taxon>
        <taxon>Metazoa</taxon>
        <taxon>Spiralia</taxon>
        <taxon>Lophotrochozoa</taxon>
        <taxon>Mollusca</taxon>
        <taxon>Gastropoda</taxon>
        <taxon>Heterobranchia</taxon>
        <taxon>Euthyneura</taxon>
        <taxon>Panpulmonata</taxon>
        <taxon>Sacoglossa</taxon>
        <taxon>Placobranchoidea</taxon>
        <taxon>Plakobranchidae</taxon>
        <taxon>Elysia</taxon>
    </lineage>
</organism>
<name>A0AAV4G018_9GAST</name>
<dbReference type="AlphaFoldDB" id="A0AAV4G018"/>
<evidence type="ECO:0000256" key="1">
    <source>
        <dbReference type="SAM" id="MobiDB-lite"/>
    </source>
</evidence>
<dbReference type="Proteomes" id="UP000762676">
    <property type="component" value="Unassembled WGS sequence"/>
</dbReference>
<protein>
    <submittedName>
        <fullName evidence="2">Uncharacterized protein</fullName>
    </submittedName>
</protein>
<keyword evidence="3" id="KW-1185">Reference proteome</keyword>
<proteinExistence type="predicted"/>
<comment type="caution">
    <text evidence="2">The sequence shown here is derived from an EMBL/GenBank/DDBJ whole genome shotgun (WGS) entry which is preliminary data.</text>
</comment>
<dbReference type="EMBL" id="BMAT01001068">
    <property type="protein sequence ID" value="GFR78927.1"/>
    <property type="molecule type" value="Genomic_DNA"/>
</dbReference>
<feature type="compositionally biased region" description="Polar residues" evidence="1">
    <location>
        <begin position="44"/>
        <end position="53"/>
    </location>
</feature>